<evidence type="ECO:0000313" key="2">
    <source>
        <dbReference type="Proteomes" id="UP000007350"/>
    </source>
</evidence>
<accession>K2MU09</accession>
<sequence length="150" mass="17822">MSSLWLEQSLAQNQRREEADNKSNCTLTRKYIFHIYICSLSVLQKQTRSEIIQIKKNRCMQACNTIVNIRLSCNLNTEIMNKTKWKKVVVAMESARRLLNHYSTRMRTDSHHREVMRPLVSKVCVTGELVRFKVVQLQEHTARWEDKNRK</sequence>
<keyword evidence="2" id="KW-1185">Reference proteome</keyword>
<name>K2MU09_TRYCR</name>
<reference evidence="1 2" key="1">
    <citation type="journal article" date="2012" name="BMC Genomics">
        <title>Comparative genomic analysis of human infective Trypanosoma cruzi lineages with the bat-restricted subspecies T. cruzi marinkellei.</title>
        <authorList>
            <person name="Franzen O."/>
            <person name="Talavera-Lopez C."/>
            <person name="Ochaya S."/>
            <person name="Butler C.E."/>
            <person name="Messenger L.A."/>
            <person name="Lewis M.D."/>
            <person name="Llewellyn M.S."/>
            <person name="Marinkelle C.J."/>
            <person name="Tyler K.M."/>
            <person name="Miles M.A."/>
            <person name="Andersson B."/>
        </authorList>
    </citation>
    <scope>NUCLEOTIDE SEQUENCE [LARGE SCALE GENOMIC DNA]</scope>
    <source>
        <strain evidence="1 2">B7</strain>
    </source>
</reference>
<dbReference type="Proteomes" id="UP000007350">
    <property type="component" value="Unassembled WGS sequence"/>
</dbReference>
<evidence type="ECO:0000313" key="1">
    <source>
        <dbReference type="EMBL" id="EKF29169.1"/>
    </source>
</evidence>
<gene>
    <name evidence="1" type="ORF">MOQ_007061</name>
</gene>
<proteinExistence type="predicted"/>
<comment type="caution">
    <text evidence="1">The sequence shown here is derived from an EMBL/GenBank/DDBJ whole genome shotgun (WGS) entry which is preliminary data.</text>
</comment>
<dbReference type="AlphaFoldDB" id="K2MU09"/>
<dbReference type="EMBL" id="AHKC01013926">
    <property type="protein sequence ID" value="EKF29169.1"/>
    <property type="molecule type" value="Genomic_DNA"/>
</dbReference>
<protein>
    <submittedName>
        <fullName evidence="1">Trans-sialidase, putative</fullName>
    </submittedName>
</protein>
<organism evidence="1 2">
    <name type="scientific">Trypanosoma cruzi marinkellei</name>
    <dbReference type="NCBI Taxonomy" id="85056"/>
    <lineage>
        <taxon>Eukaryota</taxon>
        <taxon>Discoba</taxon>
        <taxon>Euglenozoa</taxon>
        <taxon>Kinetoplastea</taxon>
        <taxon>Metakinetoplastina</taxon>
        <taxon>Trypanosomatida</taxon>
        <taxon>Trypanosomatidae</taxon>
        <taxon>Trypanosoma</taxon>
        <taxon>Schizotrypanum</taxon>
    </lineage>
</organism>